<dbReference type="Pfam" id="PF01544">
    <property type="entry name" value="CorA"/>
    <property type="match status" value="1"/>
</dbReference>
<feature type="transmembrane region" description="Helical" evidence="6">
    <location>
        <begin position="255"/>
        <end position="277"/>
    </location>
</feature>
<evidence type="ECO:0000256" key="6">
    <source>
        <dbReference type="SAM" id="Phobius"/>
    </source>
</evidence>
<name>A0ABR3VEH8_HUMIN</name>
<keyword evidence="8" id="KW-1185">Reference proteome</keyword>
<accession>A0ABR3VEH8</accession>
<evidence type="ECO:0000256" key="4">
    <source>
        <dbReference type="ARBA" id="ARBA00023136"/>
    </source>
</evidence>
<keyword evidence="4 6" id="KW-0472">Membrane</keyword>
<dbReference type="SUPFAM" id="SSF144083">
    <property type="entry name" value="Magnesium transport protein CorA, transmembrane region"/>
    <property type="match status" value="1"/>
</dbReference>
<feature type="transmembrane region" description="Helical" evidence="6">
    <location>
        <begin position="220"/>
        <end position="243"/>
    </location>
</feature>
<dbReference type="Gene3D" id="1.20.58.340">
    <property type="entry name" value="Magnesium transport protein CorA, transmembrane region"/>
    <property type="match status" value="1"/>
</dbReference>
<dbReference type="Proteomes" id="UP001583172">
    <property type="component" value="Unassembled WGS sequence"/>
</dbReference>
<evidence type="ECO:0000256" key="3">
    <source>
        <dbReference type="ARBA" id="ARBA00022989"/>
    </source>
</evidence>
<reference evidence="7 8" key="1">
    <citation type="journal article" date="2024" name="Commun. Biol.">
        <title>Comparative genomic analysis of thermophilic fungi reveals convergent evolutionary adaptations and gene losses.</title>
        <authorList>
            <person name="Steindorff A.S."/>
            <person name="Aguilar-Pontes M.V."/>
            <person name="Robinson A.J."/>
            <person name="Andreopoulos B."/>
            <person name="LaButti K."/>
            <person name="Kuo A."/>
            <person name="Mondo S."/>
            <person name="Riley R."/>
            <person name="Otillar R."/>
            <person name="Haridas S."/>
            <person name="Lipzen A."/>
            <person name="Grimwood J."/>
            <person name="Schmutz J."/>
            <person name="Clum A."/>
            <person name="Reid I.D."/>
            <person name="Moisan M.C."/>
            <person name="Butler G."/>
            <person name="Nguyen T.T.M."/>
            <person name="Dewar K."/>
            <person name="Conant G."/>
            <person name="Drula E."/>
            <person name="Henrissat B."/>
            <person name="Hansel C."/>
            <person name="Singer S."/>
            <person name="Hutchinson M.I."/>
            <person name="de Vries R.P."/>
            <person name="Natvig D.O."/>
            <person name="Powell A.J."/>
            <person name="Tsang A."/>
            <person name="Grigoriev I.V."/>
        </authorList>
    </citation>
    <scope>NUCLEOTIDE SEQUENCE [LARGE SCALE GENOMIC DNA]</scope>
    <source>
        <strain evidence="7 8">CBS 620.91</strain>
    </source>
</reference>
<keyword evidence="2 6" id="KW-0812">Transmembrane</keyword>
<comment type="subcellular location">
    <subcellularLocation>
        <location evidence="1">Membrane</location>
        <topology evidence="1">Multi-pass membrane protein</topology>
    </subcellularLocation>
</comment>
<dbReference type="InterPro" id="IPR045863">
    <property type="entry name" value="CorA_TM1_TM2"/>
</dbReference>
<comment type="caution">
    <text evidence="7">The sequence shown here is derived from an EMBL/GenBank/DDBJ whole genome shotgun (WGS) entry which is preliminary data.</text>
</comment>
<protein>
    <submittedName>
        <fullName evidence="7">Uncharacterized protein</fullName>
    </submittedName>
</protein>
<dbReference type="EMBL" id="JAZGSY010000139">
    <property type="protein sequence ID" value="KAL1839816.1"/>
    <property type="molecule type" value="Genomic_DNA"/>
</dbReference>
<evidence type="ECO:0000256" key="5">
    <source>
        <dbReference type="SAM" id="MobiDB-lite"/>
    </source>
</evidence>
<evidence type="ECO:0000313" key="8">
    <source>
        <dbReference type="Proteomes" id="UP001583172"/>
    </source>
</evidence>
<feature type="region of interest" description="Disordered" evidence="5">
    <location>
        <begin position="290"/>
        <end position="350"/>
    </location>
</feature>
<evidence type="ECO:0000256" key="2">
    <source>
        <dbReference type="ARBA" id="ARBA00022692"/>
    </source>
</evidence>
<proteinExistence type="predicted"/>
<sequence>MMCMSHHRDQAVFDIFAIPAMLEAKDEAKEDDDANEAVWIRGFDSMSFARLLPLSILRPSVSALVPQRVTGAAAAAVASDSDVTGSKDDDNKLDVMAMYAEYCRLLRSKVTRRPWRGLFLDITALLEELSFLWVMFETALKRVDKYLEETDTAMKGSSDVQGPFGKPRLARVEHEYMLRERAALNTECQKVYKLIMFTESLQRRVKQMVEVMDEGNDKSIHVFTVVTVLFLPLTFVSGFFGMNTIDIRDIDADQTLYWTVAIPVTLVTLCATLVYAYKGGEIRDKLHEKLHEKSGRSPAAKETGKTEKTKLSIKNRIAAPSERPKGSVRDRIRRRLRREKRTETVGSDVV</sequence>
<evidence type="ECO:0000256" key="1">
    <source>
        <dbReference type="ARBA" id="ARBA00004141"/>
    </source>
</evidence>
<keyword evidence="3 6" id="KW-1133">Transmembrane helix</keyword>
<gene>
    <name evidence="7" type="ORF">VTJ49DRAFT_1095</name>
</gene>
<organism evidence="7 8">
    <name type="scientific">Humicola insolens</name>
    <name type="common">Soft-rot fungus</name>
    <dbReference type="NCBI Taxonomy" id="85995"/>
    <lineage>
        <taxon>Eukaryota</taxon>
        <taxon>Fungi</taxon>
        <taxon>Dikarya</taxon>
        <taxon>Ascomycota</taxon>
        <taxon>Pezizomycotina</taxon>
        <taxon>Sordariomycetes</taxon>
        <taxon>Sordariomycetidae</taxon>
        <taxon>Sordariales</taxon>
        <taxon>Chaetomiaceae</taxon>
        <taxon>Mycothermus</taxon>
    </lineage>
</organism>
<dbReference type="InterPro" id="IPR002523">
    <property type="entry name" value="MgTranspt_CorA/ZnTranspt_ZntB"/>
</dbReference>
<evidence type="ECO:0000313" key="7">
    <source>
        <dbReference type="EMBL" id="KAL1839816.1"/>
    </source>
</evidence>